<keyword evidence="1" id="KW-0472">Membrane</keyword>
<dbReference type="Proteomes" id="UP001224890">
    <property type="component" value="Unassembled WGS sequence"/>
</dbReference>
<gene>
    <name evidence="2" type="ORF">BDP55DRAFT_124297</name>
</gene>
<organism evidence="2 3">
    <name type="scientific">Colletotrichum godetiae</name>
    <dbReference type="NCBI Taxonomy" id="1209918"/>
    <lineage>
        <taxon>Eukaryota</taxon>
        <taxon>Fungi</taxon>
        <taxon>Dikarya</taxon>
        <taxon>Ascomycota</taxon>
        <taxon>Pezizomycotina</taxon>
        <taxon>Sordariomycetes</taxon>
        <taxon>Hypocreomycetidae</taxon>
        <taxon>Glomerellales</taxon>
        <taxon>Glomerellaceae</taxon>
        <taxon>Colletotrichum</taxon>
        <taxon>Colletotrichum acutatum species complex</taxon>
    </lineage>
</organism>
<keyword evidence="1" id="KW-1133">Transmembrane helix</keyword>
<feature type="transmembrane region" description="Helical" evidence="1">
    <location>
        <begin position="85"/>
        <end position="103"/>
    </location>
</feature>
<name>A0AAJ0AXS6_9PEZI</name>
<feature type="transmembrane region" description="Helical" evidence="1">
    <location>
        <begin position="41"/>
        <end position="65"/>
    </location>
</feature>
<comment type="caution">
    <text evidence="2">The sequence shown here is derived from an EMBL/GenBank/DDBJ whole genome shotgun (WGS) entry which is preliminary data.</text>
</comment>
<dbReference type="EMBL" id="JAHMHR010000002">
    <property type="protein sequence ID" value="KAK1700269.1"/>
    <property type="molecule type" value="Genomic_DNA"/>
</dbReference>
<dbReference type="RefSeq" id="XP_060436026.1">
    <property type="nucleotide sequence ID" value="XM_060565465.1"/>
</dbReference>
<keyword evidence="3" id="KW-1185">Reference proteome</keyword>
<keyword evidence="1" id="KW-0812">Transmembrane</keyword>
<accession>A0AAJ0AXS6</accession>
<proteinExistence type="predicted"/>
<dbReference type="AlphaFoldDB" id="A0AAJ0AXS6"/>
<protein>
    <submittedName>
        <fullName evidence="2">Uncharacterized protein</fullName>
    </submittedName>
</protein>
<evidence type="ECO:0000313" key="2">
    <source>
        <dbReference type="EMBL" id="KAK1700269.1"/>
    </source>
</evidence>
<sequence length="107" mass="12717">MYKCLSAEGKQSWSDRRRRDGASVMSSHVFELHFWRRLKLFLFYSCSFLFTNMTHATWHFVLFMYHRHTPEGGIPDGSVNTGETIMLFIPINIYLIIFLVTRIHERA</sequence>
<dbReference type="GeneID" id="85449991"/>
<evidence type="ECO:0000256" key="1">
    <source>
        <dbReference type="SAM" id="Phobius"/>
    </source>
</evidence>
<reference evidence="2" key="1">
    <citation type="submission" date="2021-06" db="EMBL/GenBank/DDBJ databases">
        <title>Comparative genomics, transcriptomics and evolutionary studies reveal genomic signatures of adaptation to plant cell wall in hemibiotrophic fungi.</title>
        <authorList>
            <consortium name="DOE Joint Genome Institute"/>
            <person name="Baroncelli R."/>
            <person name="Diaz J.F."/>
            <person name="Benocci T."/>
            <person name="Peng M."/>
            <person name="Battaglia E."/>
            <person name="Haridas S."/>
            <person name="Andreopoulos W."/>
            <person name="Labutti K."/>
            <person name="Pangilinan J."/>
            <person name="Floch G.L."/>
            <person name="Makela M.R."/>
            <person name="Henrissat B."/>
            <person name="Grigoriev I.V."/>
            <person name="Crouch J.A."/>
            <person name="De Vries R.P."/>
            <person name="Sukno S.A."/>
            <person name="Thon M.R."/>
        </authorList>
    </citation>
    <scope>NUCLEOTIDE SEQUENCE</scope>
    <source>
        <strain evidence="2">CBS 193.32</strain>
    </source>
</reference>
<evidence type="ECO:0000313" key="3">
    <source>
        <dbReference type="Proteomes" id="UP001224890"/>
    </source>
</evidence>